<reference evidence="1" key="1">
    <citation type="journal article" date="2013" name="Environ. Microbiol.">
        <title>Microbiota from the distal guts of lean and obese adolescents exhibit partial functional redundancy besides clear differences in community structure.</title>
        <authorList>
            <person name="Ferrer M."/>
            <person name="Ruiz A."/>
            <person name="Lanza F."/>
            <person name="Haange S.B."/>
            <person name="Oberbach A."/>
            <person name="Till H."/>
            <person name="Bargiela R."/>
            <person name="Campoy C."/>
            <person name="Segura M.T."/>
            <person name="Richter M."/>
            <person name="von Bergen M."/>
            <person name="Seifert J."/>
            <person name="Suarez A."/>
        </authorList>
    </citation>
    <scope>NUCLEOTIDE SEQUENCE</scope>
</reference>
<dbReference type="AlphaFoldDB" id="K1UHL4"/>
<dbReference type="EMBL" id="AJWY01001646">
    <property type="protein sequence ID" value="EKC79494.1"/>
    <property type="molecule type" value="Genomic_DNA"/>
</dbReference>
<protein>
    <submittedName>
        <fullName evidence="1">Uncharacterized protein</fullName>
    </submittedName>
</protein>
<organism evidence="1">
    <name type="scientific">human gut metagenome</name>
    <dbReference type="NCBI Taxonomy" id="408170"/>
    <lineage>
        <taxon>unclassified sequences</taxon>
        <taxon>metagenomes</taxon>
        <taxon>organismal metagenomes</taxon>
    </lineage>
</organism>
<gene>
    <name evidence="1" type="ORF">LEA_02377</name>
</gene>
<feature type="non-terminal residue" evidence="1">
    <location>
        <position position="1"/>
    </location>
</feature>
<sequence>GAIRVSPLHCHTVADIETYLRVTQELAQAFAK</sequence>
<accession>K1UHL4</accession>
<proteinExistence type="predicted"/>
<comment type="caution">
    <text evidence="1">The sequence shown here is derived from an EMBL/GenBank/DDBJ whole genome shotgun (WGS) entry which is preliminary data.</text>
</comment>
<evidence type="ECO:0000313" key="1">
    <source>
        <dbReference type="EMBL" id="EKC79494.1"/>
    </source>
</evidence>
<name>K1UHL4_9ZZZZ</name>